<dbReference type="AlphaFoldDB" id="A0A0S7BY19"/>
<dbReference type="PANTHER" id="PTHR34297">
    <property type="entry name" value="HYPOTHETICAL CYTOSOLIC PROTEIN-RELATED"/>
    <property type="match status" value="1"/>
</dbReference>
<keyword evidence="3" id="KW-1185">Reference proteome</keyword>
<dbReference type="EMBL" id="DF968181">
    <property type="protein sequence ID" value="GAP41347.1"/>
    <property type="molecule type" value="Genomic_DNA"/>
</dbReference>
<dbReference type="Pfam" id="PF03780">
    <property type="entry name" value="Asp23"/>
    <property type="match status" value="1"/>
</dbReference>
<dbReference type="PANTHER" id="PTHR34297:SF1">
    <property type="entry name" value="ASP23_GLS24 FAMILY ENVELOPE STRESS RESPONSE PROTEIN"/>
    <property type="match status" value="1"/>
</dbReference>
<evidence type="ECO:0000256" key="1">
    <source>
        <dbReference type="ARBA" id="ARBA00005721"/>
    </source>
</evidence>
<comment type="similarity">
    <text evidence="1">Belongs to the asp23 family.</text>
</comment>
<dbReference type="STRING" id="1678840.ATC1_131333"/>
<dbReference type="InterPro" id="IPR005531">
    <property type="entry name" value="Asp23"/>
</dbReference>
<reference evidence="2" key="1">
    <citation type="journal article" date="2015" name="Genome Announc.">
        <title>Draft Genome Sequence of Anaerolineae Strain TC1, a Novel Isolate from a Methanogenic Wastewater Treatment System.</title>
        <authorList>
            <person name="Matsuura N."/>
            <person name="Tourlousse D.M."/>
            <person name="Sun L."/>
            <person name="Toyonaga M."/>
            <person name="Kuroda K."/>
            <person name="Ohashi A."/>
            <person name="Cruz R."/>
            <person name="Yamaguchi T."/>
            <person name="Sekiguchi Y."/>
        </authorList>
    </citation>
    <scope>NUCLEOTIDE SEQUENCE [LARGE SCALE GENOMIC DNA]</scope>
    <source>
        <strain evidence="2">TC1</strain>
    </source>
</reference>
<gene>
    <name evidence="2" type="ORF">ATC1_131333</name>
</gene>
<dbReference type="OrthoDB" id="163599at2"/>
<organism evidence="2">
    <name type="scientific">Flexilinea flocculi</name>
    <dbReference type="NCBI Taxonomy" id="1678840"/>
    <lineage>
        <taxon>Bacteria</taxon>
        <taxon>Bacillati</taxon>
        <taxon>Chloroflexota</taxon>
        <taxon>Anaerolineae</taxon>
        <taxon>Anaerolineales</taxon>
        <taxon>Anaerolineaceae</taxon>
        <taxon>Flexilinea</taxon>
    </lineage>
</organism>
<protein>
    <submittedName>
        <fullName evidence="2">Uncharacterized conserved protein YloU, alkaline shock protein (Asp23) family</fullName>
    </submittedName>
</protein>
<sequence>MLIISAISFRETKKDKESSSYYEMLLFIAKNLQIFFKNNLSFIIGIKAGNRKENTMSEKPRVAGCTTIAPEVIETIIKMTACETKGVNRVFVSPSNSGVKIKIEDNIVHADVYVILDHRQNTLKVGKKLQNDISRAISETVGMEPGCINIHVEDFDFPTTETVK</sequence>
<dbReference type="Proteomes" id="UP000053370">
    <property type="component" value="Unassembled WGS sequence"/>
</dbReference>
<proteinExistence type="inferred from homology"/>
<name>A0A0S7BY19_9CHLR</name>
<dbReference type="RefSeq" id="WP_062282360.1">
    <property type="nucleotide sequence ID" value="NZ_DF968181.1"/>
</dbReference>
<accession>A0A0S7BY19</accession>
<evidence type="ECO:0000313" key="2">
    <source>
        <dbReference type="EMBL" id="GAP41347.1"/>
    </source>
</evidence>
<evidence type="ECO:0000313" key="3">
    <source>
        <dbReference type="Proteomes" id="UP000053370"/>
    </source>
</evidence>